<proteinExistence type="predicted"/>
<dbReference type="EMBL" id="JBJUIK010000005">
    <property type="protein sequence ID" value="KAL3527951.1"/>
    <property type="molecule type" value="Genomic_DNA"/>
</dbReference>
<dbReference type="Proteomes" id="UP001630127">
    <property type="component" value="Unassembled WGS sequence"/>
</dbReference>
<sequence>MELGVDDVYREETYLVALISCWICIFALPIREIGLIRPNSFVRTNLYVVEIYSPHRFARQFGYCQDLGEHSEELPASVLERLYKLCCSCTHTGTKFKKWSKDINRVILSSVNDPTSGSVIGSKVNVEAITMDEGTSSRKRCALQEVQDETPTNGHPSGCPSQQLQLDEMSNETLLIQGSRCLKKKFASDKRSTSAGDCDSDKCWKHISSDKSPRDVANNPLGSILFITESATLDGPESDDNTILGPSQFELVVRNLGKPSDLTLFSNVKKRLLVMPTTPILAQPLMCAWTMPSIFSVTAIASE</sequence>
<keyword evidence="1" id="KW-1133">Transmembrane helix</keyword>
<organism evidence="2 3">
    <name type="scientific">Cinchona calisaya</name>
    <dbReference type="NCBI Taxonomy" id="153742"/>
    <lineage>
        <taxon>Eukaryota</taxon>
        <taxon>Viridiplantae</taxon>
        <taxon>Streptophyta</taxon>
        <taxon>Embryophyta</taxon>
        <taxon>Tracheophyta</taxon>
        <taxon>Spermatophyta</taxon>
        <taxon>Magnoliopsida</taxon>
        <taxon>eudicotyledons</taxon>
        <taxon>Gunneridae</taxon>
        <taxon>Pentapetalae</taxon>
        <taxon>asterids</taxon>
        <taxon>lamiids</taxon>
        <taxon>Gentianales</taxon>
        <taxon>Rubiaceae</taxon>
        <taxon>Cinchonoideae</taxon>
        <taxon>Cinchoneae</taxon>
        <taxon>Cinchona</taxon>
    </lineage>
</organism>
<protein>
    <submittedName>
        <fullName evidence="2">Uncharacterized protein</fullName>
    </submittedName>
</protein>
<evidence type="ECO:0000256" key="1">
    <source>
        <dbReference type="SAM" id="Phobius"/>
    </source>
</evidence>
<accession>A0ABD3AAM0</accession>
<gene>
    <name evidence="2" type="ORF">ACH5RR_012607</name>
</gene>
<name>A0ABD3AAM0_9GENT</name>
<evidence type="ECO:0000313" key="2">
    <source>
        <dbReference type="EMBL" id="KAL3527951.1"/>
    </source>
</evidence>
<evidence type="ECO:0000313" key="3">
    <source>
        <dbReference type="Proteomes" id="UP001630127"/>
    </source>
</evidence>
<keyword evidence="1" id="KW-0812">Transmembrane</keyword>
<keyword evidence="1" id="KW-0472">Membrane</keyword>
<keyword evidence="3" id="KW-1185">Reference proteome</keyword>
<comment type="caution">
    <text evidence="2">The sequence shown here is derived from an EMBL/GenBank/DDBJ whole genome shotgun (WGS) entry which is preliminary data.</text>
</comment>
<reference evidence="2 3" key="1">
    <citation type="submission" date="2024-11" db="EMBL/GenBank/DDBJ databases">
        <title>A near-complete genome assembly of Cinchona calisaya.</title>
        <authorList>
            <person name="Lian D.C."/>
            <person name="Zhao X.W."/>
            <person name="Wei L."/>
        </authorList>
    </citation>
    <scope>NUCLEOTIDE SEQUENCE [LARGE SCALE GENOMIC DNA]</scope>
    <source>
        <tissue evidence="2">Nenye</tissue>
    </source>
</reference>
<dbReference type="AlphaFoldDB" id="A0ABD3AAM0"/>
<feature type="transmembrane region" description="Helical" evidence="1">
    <location>
        <begin position="13"/>
        <end position="30"/>
    </location>
</feature>